<dbReference type="Proteomes" id="UP001271007">
    <property type="component" value="Unassembled WGS sequence"/>
</dbReference>
<dbReference type="GO" id="GO:0006508">
    <property type="term" value="P:proteolysis"/>
    <property type="evidence" value="ECO:0007669"/>
    <property type="project" value="UniProtKB-KW"/>
</dbReference>
<reference evidence="4" key="1">
    <citation type="submission" date="2023-04" db="EMBL/GenBank/DDBJ databases">
        <title>Black Yeasts Isolated from many extreme environments.</title>
        <authorList>
            <person name="Coleine C."/>
            <person name="Stajich J.E."/>
            <person name="Selbmann L."/>
        </authorList>
    </citation>
    <scope>NUCLEOTIDE SEQUENCE</scope>
    <source>
        <strain evidence="4">CCFEE 5312</strain>
    </source>
</reference>
<comment type="similarity">
    <text evidence="2">Belongs to the metallo-dependent hydrolases superfamily. Peptidase M19 family.</text>
</comment>
<dbReference type="CDD" id="cd01301">
    <property type="entry name" value="rDP_like"/>
    <property type="match status" value="1"/>
</dbReference>
<keyword evidence="1 2" id="KW-0224">Dipeptidase</keyword>
<comment type="cofactor">
    <cofactor evidence="2">
        <name>Zn(2+)</name>
        <dbReference type="ChEBI" id="CHEBI:29105"/>
    </cofactor>
</comment>
<dbReference type="PROSITE" id="PS51365">
    <property type="entry name" value="RENAL_DIPEPTIDASE_2"/>
    <property type="match status" value="1"/>
</dbReference>
<evidence type="ECO:0000256" key="1">
    <source>
        <dbReference type="ARBA" id="ARBA00022997"/>
    </source>
</evidence>
<sequence length="442" mass="48520">MAQVNGNSDATASTNTGEPISNGVENETYLARAQRLLMTTPLIDGHNDFPYLLRQQLHNEIYAHDLRDNLACHTSLEKMRRGMMGGQFWSIYVPNPEEMRLSVPDGGNHEGESGSNGHRCGCEEVGTGKMRSLGLNEPNWGVRDTLEQIDVTHRLITAYPTYLKLCTTSAAVREAHSSGLIASMLGIEGGHSTGNSLGALRLFYDTGVRYMTITHNSDNAFGTSWISVDPHVPGAKDHGLTSFGKICVAEMNRLGMLVDLSHVSAETMRGALRVAKAPVIYSHSAAWAMTRHGRNVPDDVLEMVKRNRGVVMVPAVAPFLREKGKGQANVEDMLDHIMYIARLIGWEHVGLGSDFDGTTLIIKGLEDTSKWPVLIARLIERETVTDGQVAGLLGENVLRAWGEAEDVSKQLQNKGVLPSEANWEGRIWEPVNDDVPKVFAEK</sequence>
<evidence type="ECO:0000256" key="3">
    <source>
        <dbReference type="SAM" id="MobiDB-lite"/>
    </source>
</evidence>
<dbReference type="GO" id="GO:0070573">
    <property type="term" value="F:metallodipeptidase activity"/>
    <property type="evidence" value="ECO:0007669"/>
    <property type="project" value="InterPro"/>
</dbReference>
<dbReference type="Gene3D" id="3.20.20.140">
    <property type="entry name" value="Metal-dependent hydrolases"/>
    <property type="match status" value="1"/>
</dbReference>
<comment type="catalytic activity">
    <reaction evidence="2">
        <text>an L-aminoacyl-L-amino acid + H2O = 2 an L-alpha-amino acid</text>
        <dbReference type="Rhea" id="RHEA:48940"/>
        <dbReference type="ChEBI" id="CHEBI:15377"/>
        <dbReference type="ChEBI" id="CHEBI:59869"/>
        <dbReference type="ChEBI" id="CHEBI:77460"/>
        <dbReference type="EC" id="3.4.13.19"/>
    </reaction>
</comment>
<protein>
    <recommendedName>
        <fullName evidence="2">Dipeptidase</fullName>
        <ecNumber evidence="2">3.4.13.19</ecNumber>
    </recommendedName>
</protein>
<evidence type="ECO:0000313" key="5">
    <source>
        <dbReference type="Proteomes" id="UP001271007"/>
    </source>
</evidence>
<dbReference type="Pfam" id="PF01244">
    <property type="entry name" value="Peptidase_M19"/>
    <property type="match status" value="1"/>
</dbReference>
<comment type="caution">
    <text evidence="4">The sequence shown here is derived from an EMBL/GenBank/DDBJ whole genome shotgun (WGS) entry which is preliminary data.</text>
</comment>
<keyword evidence="2" id="KW-0482">Metalloprotease</keyword>
<dbReference type="SUPFAM" id="SSF51556">
    <property type="entry name" value="Metallo-dependent hydrolases"/>
    <property type="match status" value="1"/>
</dbReference>
<dbReference type="InterPro" id="IPR008257">
    <property type="entry name" value="Pept_M19"/>
</dbReference>
<name>A0AAJ0GAD1_9PEZI</name>
<dbReference type="PANTHER" id="PTHR10443:SF12">
    <property type="entry name" value="DIPEPTIDASE"/>
    <property type="match status" value="1"/>
</dbReference>
<accession>A0AAJ0GAD1</accession>
<dbReference type="EMBL" id="JAWDJX010000012">
    <property type="protein sequence ID" value="KAK3054312.1"/>
    <property type="molecule type" value="Genomic_DNA"/>
</dbReference>
<evidence type="ECO:0000313" key="4">
    <source>
        <dbReference type="EMBL" id="KAK3054312.1"/>
    </source>
</evidence>
<dbReference type="AlphaFoldDB" id="A0AAJ0GAD1"/>
<dbReference type="GO" id="GO:0046872">
    <property type="term" value="F:metal ion binding"/>
    <property type="evidence" value="ECO:0007669"/>
    <property type="project" value="UniProtKB-UniRule"/>
</dbReference>
<keyword evidence="2" id="KW-0378">Hydrolase</keyword>
<organism evidence="4 5">
    <name type="scientific">Extremus antarcticus</name>
    <dbReference type="NCBI Taxonomy" id="702011"/>
    <lineage>
        <taxon>Eukaryota</taxon>
        <taxon>Fungi</taxon>
        <taxon>Dikarya</taxon>
        <taxon>Ascomycota</taxon>
        <taxon>Pezizomycotina</taxon>
        <taxon>Dothideomycetes</taxon>
        <taxon>Dothideomycetidae</taxon>
        <taxon>Mycosphaerellales</taxon>
        <taxon>Extremaceae</taxon>
        <taxon>Extremus</taxon>
    </lineage>
</organism>
<dbReference type="PANTHER" id="PTHR10443">
    <property type="entry name" value="MICROSOMAL DIPEPTIDASE"/>
    <property type="match status" value="1"/>
</dbReference>
<keyword evidence="2" id="KW-0479">Metal-binding</keyword>
<evidence type="ECO:0000256" key="2">
    <source>
        <dbReference type="RuleBase" id="RU341113"/>
    </source>
</evidence>
<keyword evidence="2" id="KW-0645">Protease</keyword>
<dbReference type="InterPro" id="IPR032466">
    <property type="entry name" value="Metal_Hydrolase"/>
</dbReference>
<keyword evidence="5" id="KW-1185">Reference proteome</keyword>
<keyword evidence="2" id="KW-0862">Zinc</keyword>
<gene>
    <name evidence="4" type="ORF">LTR09_004580</name>
</gene>
<dbReference type="EC" id="3.4.13.19" evidence="2"/>
<proteinExistence type="inferred from homology"/>
<feature type="region of interest" description="Disordered" evidence="3">
    <location>
        <begin position="1"/>
        <end position="24"/>
    </location>
</feature>